<feature type="compositionally biased region" description="Pro residues" evidence="6">
    <location>
        <begin position="354"/>
        <end position="363"/>
    </location>
</feature>
<evidence type="ECO:0000313" key="9">
    <source>
        <dbReference type="Proteomes" id="UP001183615"/>
    </source>
</evidence>
<dbReference type="EC" id="2.7.11.1" evidence="8"/>
<keyword evidence="9" id="KW-1185">Reference proteome</keyword>
<evidence type="ECO:0000256" key="3">
    <source>
        <dbReference type="ARBA" id="ARBA00022777"/>
    </source>
</evidence>
<dbReference type="InterPro" id="IPR008271">
    <property type="entry name" value="Ser/Thr_kinase_AS"/>
</dbReference>
<dbReference type="Pfam" id="PF00069">
    <property type="entry name" value="Pkinase"/>
    <property type="match status" value="1"/>
</dbReference>
<keyword evidence="4 5" id="KW-0067">ATP-binding</keyword>
<proteinExistence type="predicted"/>
<dbReference type="EMBL" id="JAVREV010000006">
    <property type="protein sequence ID" value="MDT0443361.1"/>
    <property type="molecule type" value="Genomic_DNA"/>
</dbReference>
<dbReference type="PANTHER" id="PTHR43289">
    <property type="entry name" value="MITOGEN-ACTIVATED PROTEIN KINASE KINASE KINASE 20-RELATED"/>
    <property type="match status" value="1"/>
</dbReference>
<dbReference type="InterPro" id="IPR017441">
    <property type="entry name" value="Protein_kinase_ATP_BS"/>
</dbReference>
<keyword evidence="1 8" id="KW-0808">Transferase</keyword>
<dbReference type="CDD" id="cd14014">
    <property type="entry name" value="STKc_PknB_like"/>
    <property type="match status" value="1"/>
</dbReference>
<evidence type="ECO:0000256" key="1">
    <source>
        <dbReference type="ARBA" id="ARBA00022679"/>
    </source>
</evidence>
<dbReference type="PROSITE" id="PS00108">
    <property type="entry name" value="PROTEIN_KINASE_ST"/>
    <property type="match status" value="1"/>
</dbReference>
<dbReference type="RefSeq" id="WP_311617727.1">
    <property type="nucleotide sequence ID" value="NZ_JAVREV010000006.1"/>
</dbReference>
<evidence type="ECO:0000313" key="8">
    <source>
        <dbReference type="EMBL" id="MDT0443361.1"/>
    </source>
</evidence>
<gene>
    <name evidence="8" type="ORF">RM779_12240</name>
</gene>
<evidence type="ECO:0000256" key="2">
    <source>
        <dbReference type="ARBA" id="ARBA00022741"/>
    </source>
</evidence>
<name>A0ABU2S2Z7_9ACTN</name>
<feature type="binding site" evidence="5">
    <location>
        <position position="43"/>
    </location>
    <ligand>
        <name>ATP</name>
        <dbReference type="ChEBI" id="CHEBI:30616"/>
    </ligand>
</feature>
<evidence type="ECO:0000256" key="4">
    <source>
        <dbReference type="ARBA" id="ARBA00022840"/>
    </source>
</evidence>
<dbReference type="Gene3D" id="1.10.510.10">
    <property type="entry name" value="Transferase(Phosphotransferase) domain 1"/>
    <property type="match status" value="1"/>
</dbReference>
<dbReference type="SMART" id="SM00220">
    <property type="entry name" value="S_TKc"/>
    <property type="match status" value="1"/>
</dbReference>
<feature type="domain" description="Protein kinase" evidence="7">
    <location>
        <begin position="15"/>
        <end position="273"/>
    </location>
</feature>
<dbReference type="PROSITE" id="PS00107">
    <property type="entry name" value="PROTEIN_KINASE_ATP"/>
    <property type="match status" value="1"/>
</dbReference>
<keyword evidence="2 5" id="KW-0547">Nucleotide-binding</keyword>
<sequence length="544" mass="55552">MEPLSADDPRRIGTYQVIGRLGKGGMGRVYLGRSAGGRTVAIKVVHPHFAADEAFRARFAREVAAARLVGGDWTAPVLDADPAADVPWVATGYVAGPDLHGAVQAHGPLPRRGVMALGAGLAEALAAVHARGLVHRDVKPSNVLLSLEGPRLIDFGIARASEATAQLTATGVTVGSPGYMAPEQVVGGQVGPASDVFSFGAVLAYAAGGRAPFPGDTPAQLLYQVVHEEPRLDGVPEWLRGLVTACLAKDAAARPAPREVAVACAGEGGAAALVAPGWLPQPVVEDVSRRAVALLNLEATAPPPAPGQYPTPPPTPTPTPTPTSAPTPPPVTQPSTPYGPPVPAAGPYATQPGDGPPPWPTPPYVTRSATPSPAPPRRSRRWLIVPAAAVAVAALVAAAFLTGLVGGSDEEGGSGGTGGSGGNGGDGEGTVPEEFIGSWSGDIRIGGMAMGPLDVTLEQGAVGEEVGTVQSSDVMGLSQCVDRLTLTEAGADELTFDSLIDQEESRGGDGVCNQEPGRVTLTIDEQGVMHYRSDELEGDLHQLR</sequence>
<dbReference type="InterPro" id="IPR000719">
    <property type="entry name" value="Prot_kinase_dom"/>
</dbReference>
<evidence type="ECO:0000256" key="5">
    <source>
        <dbReference type="PROSITE-ProRule" id="PRU10141"/>
    </source>
</evidence>
<dbReference type="PROSITE" id="PS50011">
    <property type="entry name" value="PROTEIN_KINASE_DOM"/>
    <property type="match status" value="1"/>
</dbReference>
<feature type="compositionally biased region" description="Pro residues" evidence="6">
    <location>
        <begin position="301"/>
        <end position="344"/>
    </location>
</feature>
<dbReference type="GO" id="GO:0004674">
    <property type="term" value="F:protein serine/threonine kinase activity"/>
    <property type="evidence" value="ECO:0007669"/>
    <property type="project" value="UniProtKB-EC"/>
</dbReference>
<comment type="caution">
    <text evidence="8">The sequence shown here is derived from an EMBL/GenBank/DDBJ whole genome shotgun (WGS) entry which is preliminary data.</text>
</comment>
<keyword evidence="3 8" id="KW-0418">Kinase</keyword>
<feature type="region of interest" description="Disordered" evidence="6">
    <location>
        <begin position="406"/>
        <end position="435"/>
    </location>
</feature>
<protein>
    <submittedName>
        <fullName evidence="8">Serine/threonine-protein kinase</fullName>
        <ecNumber evidence="8">2.7.11.1</ecNumber>
    </submittedName>
</protein>
<organism evidence="8 9">
    <name type="scientific">Streptomyces johnsoniae</name>
    <dbReference type="NCBI Taxonomy" id="3075532"/>
    <lineage>
        <taxon>Bacteria</taxon>
        <taxon>Bacillati</taxon>
        <taxon>Actinomycetota</taxon>
        <taxon>Actinomycetes</taxon>
        <taxon>Kitasatosporales</taxon>
        <taxon>Streptomycetaceae</taxon>
        <taxon>Streptomyces</taxon>
    </lineage>
</organism>
<feature type="compositionally biased region" description="Gly residues" evidence="6">
    <location>
        <begin position="413"/>
        <end position="428"/>
    </location>
</feature>
<feature type="region of interest" description="Disordered" evidence="6">
    <location>
        <begin position="299"/>
        <end position="378"/>
    </location>
</feature>
<accession>A0ABU2S2Z7</accession>
<dbReference type="InterPro" id="IPR011009">
    <property type="entry name" value="Kinase-like_dom_sf"/>
</dbReference>
<evidence type="ECO:0000259" key="7">
    <source>
        <dbReference type="PROSITE" id="PS50011"/>
    </source>
</evidence>
<dbReference type="Proteomes" id="UP001183615">
    <property type="component" value="Unassembled WGS sequence"/>
</dbReference>
<dbReference type="Gene3D" id="3.30.200.20">
    <property type="entry name" value="Phosphorylase Kinase, domain 1"/>
    <property type="match status" value="1"/>
</dbReference>
<reference evidence="9" key="1">
    <citation type="submission" date="2023-07" db="EMBL/GenBank/DDBJ databases">
        <title>30 novel species of actinomycetes from the DSMZ collection.</title>
        <authorList>
            <person name="Nouioui I."/>
        </authorList>
    </citation>
    <scope>NUCLEOTIDE SEQUENCE [LARGE SCALE GENOMIC DNA]</scope>
    <source>
        <strain evidence="9">DSM 41886</strain>
    </source>
</reference>
<evidence type="ECO:0000256" key="6">
    <source>
        <dbReference type="SAM" id="MobiDB-lite"/>
    </source>
</evidence>
<dbReference type="PANTHER" id="PTHR43289:SF34">
    <property type="entry name" value="SERINE_THREONINE-PROTEIN KINASE YBDM-RELATED"/>
    <property type="match status" value="1"/>
</dbReference>
<dbReference type="SUPFAM" id="SSF56112">
    <property type="entry name" value="Protein kinase-like (PK-like)"/>
    <property type="match status" value="1"/>
</dbReference>